<name>A0A2W3ZCG3_9ENTE</name>
<accession>A0A2W3ZCG3</accession>
<dbReference type="GO" id="GO:0043565">
    <property type="term" value="F:sequence-specific DNA binding"/>
    <property type="evidence" value="ECO:0007669"/>
    <property type="project" value="InterPro"/>
</dbReference>
<dbReference type="InterPro" id="IPR052057">
    <property type="entry name" value="IS150/IS1296_orfA-like"/>
</dbReference>
<evidence type="ECO:0000313" key="4">
    <source>
        <dbReference type="EMBL" id="PZL77438.1"/>
    </source>
</evidence>
<evidence type="ECO:0000259" key="3">
    <source>
        <dbReference type="Pfam" id="PF13518"/>
    </source>
</evidence>
<sequence length="176" mass="20799">MSYYEVEFKLKLVKEYLEGPLGGRALAKKYGLPSNALIYNWKHSYQLFGKEGLKRHRSLTKYTSEFKRDVLHFIETTGASFGEAARQFKLPNGSMISRWQRKYIAGGQTALSNQKGRPKKRMNKPTKKQQETSKLSREKELERENERLRIEVEYLKKLRTFQQTIMAKRKDEFKPE</sequence>
<dbReference type="InterPro" id="IPR055247">
    <property type="entry name" value="InsJ-like_HTH"/>
</dbReference>
<dbReference type="AlphaFoldDB" id="A0A2W3ZCG3"/>
<dbReference type="Pfam" id="PF13518">
    <property type="entry name" value="HTH_28"/>
    <property type="match status" value="2"/>
</dbReference>
<dbReference type="PANTHER" id="PTHR33795">
    <property type="entry name" value="INSERTION ELEMENT IS150 PROTEIN INSJ"/>
    <property type="match status" value="1"/>
</dbReference>
<feature type="compositionally biased region" description="Basic residues" evidence="2">
    <location>
        <begin position="116"/>
        <end position="127"/>
    </location>
</feature>
<evidence type="ECO:0000256" key="2">
    <source>
        <dbReference type="SAM" id="MobiDB-lite"/>
    </source>
</evidence>
<evidence type="ECO:0000313" key="5">
    <source>
        <dbReference type="Proteomes" id="UP000249828"/>
    </source>
</evidence>
<dbReference type="SUPFAM" id="SSF46689">
    <property type="entry name" value="Homeodomain-like"/>
    <property type="match status" value="1"/>
</dbReference>
<dbReference type="InterPro" id="IPR010921">
    <property type="entry name" value="Trp_repressor/repl_initiator"/>
</dbReference>
<dbReference type="EMBL" id="PIEU01000005">
    <property type="protein sequence ID" value="PZL77438.1"/>
    <property type="molecule type" value="Genomic_DNA"/>
</dbReference>
<dbReference type="SUPFAM" id="SSF48295">
    <property type="entry name" value="TrpR-like"/>
    <property type="match status" value="1"/>
</dbReference>
<dbReference type="Proteomes" id="UP000249828">
    <property type="component" value="Unassembled WGS sequence"/>
</dbReference>
<dbReference type="RefSeq" id="WP_111246974.1">
    <property type="nucleotide sequence ID" value="NZ_PIEU01000005.1"/>
</dbReference>
<feature type="region of interest" description="Disordered" evidence="2">
    <location>
        <begin position="108"/>
        <end position="143"/>
    </location>
</feature>
<comment type="similarity">
    <text evidence="1">Belongs to the IS150/IS1296 orfA family.</text>
</comment>
<comment type="caution">
    <text evidence="4">The sequence shown here is derived from an EMBL/GenBank/DDBJ whole genome shotgun (WGS) entry which is preliminary data.</text>
</comment>
<dbReference type="STRING" id="1077675.BCR22_08170"/>
<dbReference type="Gene3D" id="1.10.10.10">
    <property type="entry name" value="Winged helix-like DNA-binding domain superfamily/Winged helix DNA-binding domain"/>
    <property type="match status" value="2"/>
</dbReference>
<dbReference type="InterPro" id="IPR009057">
    <property type="entry name" value="Homeodomain-like_sf"/>
</dbReference>
<feature type="domain" description="Insertion element IS150 protein InsJ-like helix-turn-helix" evidence="3">
    <location>
        <begin position="78"/>
        <end position="119"/>
    </location>
</feature>
<protein>
    <submittedName>
        <fullName evidence="4">Transposase</fullName>
    </submittedName>
</protein>
<organism evidence="4 5">
    <name type="scientific">Enterococcus plantarum</name>
    <dbReference type="NCBI Taxonomy" id="1077675"/>
    <lineage>
        <taxon>Bacteria</taxon>
        <taxon>Bacillati</taxon>
        <taxon>Bacillota</taxon>
        <taxon>Bacilli</taxon>
        <taxon>Lactobacillales</taxon>
        <taxon>Enterococcaceae</taxon>
        <taxon>Enterococcus</taxon>
    </lineage>
</organism>
<reference evidence="4 5" key="1">
    <citation type="submission" date="2017-11" db="EMBL/GenBank/DDBJ databases">
        <title>Draft genome sequence of Enterococcus plantarum TRW2 strain isolated from lettuce.</title>
        <authorList>
            <person name="Kim E.B."/>
            <person name="Marco M.L."/>
            <person name="Williams T.R."/>
            <person name="You I.H."/>
        </authorList>
    </citation>
    <scope>NUCLEOTIDE SEQUENCE [LARGE SCALE GENOMIC DNA]</scope>
    <source>
        <strain evidence="4 5">TRW2</strain>
    </source>
</reference>
<dbReference type="PANTHER" id="PTHR33795:SF1">
    <property type="entry name" value="INSERTION ELEMENT IS150 PROTEIN INSJ"/>
    <property type="match status" value="1"/>
</dbReference>
<feature type="domain" description="Insertion element IS150 protein InsJ-like helix-turn-helix" evidence="3">
    <location>
        <begin position="8"/>
        <end position="57"/>
    </location>
</feature>
<keyword evidence="5" id="KW-1185">Reference proteome</keyword>
<dbReference type="InterPro" id="IPR036388">
    <property type="entry name" value="WH-like_DNA-bd_sf"/>
</dbReference>
<evidence type="ECO:0000256" key="1">
    <source>
        <dbReference type="ARBA" id="ARBA00038232"/>
    </source>
</evidence>
<gene>
    <name evidence="4" type="ORF">CI088_01640</name>
</gene>
<feature type="compositionally biased region" description="Basic and acidic residues" evidence="2">
    <location>
        <begin position="128"/>
        <end position="143"/>
    </location>
</feature>
<proteinExistence type="inferred from homology"/>